<keyword evidence="2" id="KW-1185">Reference proteome</keyword>
<comment type="caution">
    <text evidence="1">The sequence shown here is derived from an EMBL/GenBank/DDBJ whole genome shotgun (WGS) entry which is preliminary data.</text>
</comment>
<accession>A0A081NAK8</accession>
<sequence length="167" mass="19683">MSKLEGEREVPNKKVNQFLLLNQQLESMKQMEALLSWSYARCQQLELKKNILPKLEDLEKFESLTARFARLDDILLQKIFRLIDTIDLDHSGTVRDRINRAEKKGLIDDAMEFIDIRELRNTIAHEYQSEALSSIFLKVLQYTPVLLDIANRVRIYCQKYDSEMTTE</sequence>
<evidence type="ECO:0000313" key="2">
    <source>
        <dbReference type="Proteomes" id="UP000028006"/>
    </source>
</evidence>
<proteinExistence type="predicted"/>
<reference evidence="1 2" key="1">
    <citation type="submission" date="2014-06" db="EMBL/GenBank/DDBJ databases">
        <title>Whole Genome Sequences of Three Symbiotic Endozoicomonas Bacteria.</title>
        <authorList>
            <person name="Neave M.J."/>
            <person name="Apprill A."/>
            <person name="Voolstra C.R."/>
        </authorList>
    </citation>
    <scope>NUCLEOTIDE SEQUENCE [LARGE SCALE GENOMIC DNA]</scope>
    <source>
        <strain evidence="1 2">LMG 24815</strain>
    </source>
</reference>
<dbReference type="AlphaFoldDB" id="A0A081NAK8"/>
<dbReference type="RefSeq" id="WP_051789260.1">
    <property type="nucleotide sequence ID" value="NZ_JOKG01000001.1"/>
</dbReference>
<name>A0A081NAK8_9GAMM</name>
<dbReference type="Gene3D" id="1.20.120.330">
    <property type="entry name" value="Nucleotidyltransferases domain 2"/>
    <property type="match status" value="1"/>
</dbReference>
<evidence type="ECO:0008006" key="3">
    <source>
        <dbReference type="Google" id="ProtNLM"/>
    </source>
</evidence>
<dbReference type="Proteomes" id="UP000028006">
    <property type="component" value="Unassembled WGS sequence"/>
</dbReference>
<gene>
    <name evidence="1" type="ORF">GZ77_02250</name>
</gene>
<evidence type="ECO:0000313" key="1">
    <source>
        <dbReference type="EMBL" id="KEQ15481.1"/>
    </source>
</evidence>
<organism evidence="1 2">
    <name type="scientific">Endozoicomonas montiporae</name>
    <dbReference type="NCBI Taxonomy" id="1027273"/>
    <lineage>
        <taxon>Bacteria</taxon>
        <taxon>Pseudomonadati</taxon>
        <taxon>Pseudomonadota</taxon>
        <taxon>Gammaproteobacteria</taxon>
        <taxon>Oceanospirillales</taxon>
        <taxon>Endozoicomonadaceae</taxon>
        <taxon>Endozoicomonas</taxon>
    </lineage>
</organism>
<dbReference type="SUPFAM" id="SSF81593">
    <property type="entry name" value="Nucleotidyltransferase substrate binding subunit/domain"/>
    <property type="match status" value="1"/>
</dbReference>
<dbReference type="eggNOG" id="ENOG5032Z61">
    <property type="taxonomic scope" value="Bacteria"/>
</dbReference>
<dbReference type="EMBL" id="JOKG01000001">
    <property type="protein sequence ID" value="KEQ15481.1"/>
    <property type="molecule type" value="Genomic_DNA"/>
</dbReference>
<protein>
    <recommendedName>
        <fullName evidence="3">RiboL-PSP-HEPN domain-containing protein</fullName>
    </recommendedName>
</protein>